<protein>
    <submittedName>
        <fullName evidence="5">Helix-turn-helix transcriptional regulator</fullName>
    </submittedName>
</protein>
<dbReference type="GO" id="GO:0006355">
    <property type="term" value="P:regulation of DNA-templated transcription"/>
    <property type="evidence" value="ECO:0007669"/>
    <property type="project" value="InterPro"/>
</dbReference>
<proteinExistence type="predicted"/>
<dbReference type="Proteomes" id="UP000324536">
    <property type="component" value="Chromosome"/>
</dbReference>
<keyword evidence="3" id="KW-0804">Transcription</keyword>
<organism evidence="5 6">
    <name type="scientific">Acetobacter vaccinii</name>
    <dbReference type="NCBI Taxonomy" id="2592655"/>
    <lineage>
        <taxon>Bacteria</taxon>
        <taxon>Pseudomonadati</taxon>
        <taxon>Pseudomonadota</taxon>
        <taxon>Alphaproteobacteria</taxon>
        <taxon>Acetobacterales</taxon>
        <taxon>Acetobacteraceae</taxon>
        <taxon>Acetobacter</taxon>
    </lineage>
</organism>
<dbReference type="SMART" id="SM00421">
    <property type="entry name" value="HTH_LUXR"/>
    <property type="match status" value="1"/>
</dbReference>
<dbReference type="PROSITE" id="PS00622">
    <property type="entry name" value="HTH_LUXR_1"/>
    <property type="match status" value="1"/>
</dbReference>
<evidence type="ECO:0000256" key="2">
    <source>
        <dbReference type="ARBA" id="ARBA00023125"/>
    </source>
</evidence>
<dbReference type="OrthoDB" id="343383at2"/>
<name>A0A5C1YQR6_9PROT</name>
<dbReference type="CDD" id="cd06170">
    <property type="entry name" value="LuxR_C_like"/>
    <property type="match status" value="1"/>
</dbReference>
<dbReference type="PROSITE" id="PS50043">
    <property type="entry name" value="HTH_LUXR_2"/>
    <property type="match status" value="1"/>
</dbReference>
<evidence type="ECO:0000256" key="3">
    <source>
        <dbReference type="ARBA" id="ARBA00023163"/>
    </source>
</evidence>
<evidence type="ECO:0000313" key="6">
    <source>
        <dbReference type="Proteomes" id="UP000324536"/>
    </source>
</evidence>
<dbReference type="GO" id="GO:0003677">
    <property type="term" value="F:DNA binding"/>
    <property type="evidence" value="ECO:0007669"/>
    <property type="project" value="UniProtKB-KW"/>
</dbReference>
<evidence type="ECO:0000313" key="5">
    <source>
        <dbReference type="EMBL" id="QEO17550.1"/>
    </source>
</evidence>
<evidence type="ECO:0000259" key="4">
    <source>
        <dbReference type="PROSITE" id="PS50043"/>
    </source>
</evidence>
<dbReference type="InterPro" id="IPR000792">
    <property type="entry name" value="Tscrpt_reg_LuxR_C"/>
</dbReference>
<evidence type="ECO:0000256" key="1">
    <source>
        <dbReference type="ARBA" id="ARBA00023015"/>
    </source>
</evidence>
<dbReference type="PRINTS" id="PR00038">
    <property type="entry name" value="HTHLUXR"/>
</dbReference>
<gene>
    <name evidence="5" type="ORF">FLP30_07295</name>
</gene>
<keyword evidence="6" id="KW-1185">Reference proteome</keyword>
<reference evidence="5 6" key="1">
    <citation type="submission" date="2019-09" db="EMBL/GenBank/DDBJ databases">
        <title>Genome sequencing of strain KACC 21233.</title>
        <authorList>
            <person name="Heo J."/>
            <person name="Kim S.-J."/>
            <person name="Kim J.-S."/>
            <person name="Hong S.-B."/>
            <person name="Kwon S.-W."/>
        </authorList>
    </citation>
    <scope>NUCLEOTIDE SEQUENCE [LARGE SCALE GENOMIC DNA]</scope>
    <source>
        <strain evidence="5 6">KACC 21233</strain>
    </source>
</reference>
<sequence length="373" mass="41128">MQDHTAPTSPAFIISETGQLRGGNSMASLMVQGSTPQQEAPSWLAMAGEVACHIGQTDFYEHLLRVFAALIPNQSSWIISYAPGVLPDTLYTTDVTSAAFLDYSNHFRCYDPFWHLCRQYSGLPVAALSTLDKSIKPHEYTSVFQKKCGFSDELALILPVFNNTCIMLFLQRMNHPFTQEEISRAQQVQPLLYGLHKAHVTRIFQGLSNVLPVADTDAPQGALVLDRHYNRLHSTSGWQRASAHHGPTLHRALHTLLRHEDAACSIEEQDFSLTLAALPQLCPLAPGGYLLTCAPQASSPSLTALPGLHITQREQDLLELLLQGRSTGEIAQLLGISKGTVKNHRQRLYRKAGVTSERGLVSHLQALLRTAPP</sequence>
<dbReference type="InterPro" id="IPR016032">
    <property type="entry name" value="Sig_transdc_resp-reg_C-effctor"/>
</dbReference>
<feature type="domain" description="HTH luxR-type" evidence="4">
    <location>
        <begin position="303"/>
        <end position="368"/>
    </location>
</feature>
<dbReference type="PANTHER" id="PTHR44688:SF16">
    <property type="entry name" value="DNA-BINDING TRANSCRIPTIONAL ACTIVATOR DEVR_DOSR"/>
    <property type="match status" value="1"/>
</dbReference>
<dbReference type="Gene3D" id="1.10.10.10">
    <property type="entry name" value="Winged helix-like DNA-binding domain superfamily/Winged helix DNA-binding domain"/>
    <property type="match status" value="1"/>
</dbReference>
<keyword evidence="1" id="KW-0805">Transcription regulation</keyword>
<dbReference type="AlphaFoldDB" id="A0A5C1YQR6"/>
<dbReference type="SUPFAM" id="SSF46894">
    <property type="entry name" value="C-terminal effector domain of the bipartite response regulators"/>
    <property type="match status" value="1"/>
</dbReference>
<accession>A0A5C1YQR6</accession>
<dbReference type="Pfam" id="PF00196">
    <property type="entry name" value="GerE"/>
    <property type="match status" value="1"/>
</dbReference>
<dbReference type="InterPro" id="IPR036388">
    <property type="entry name" value="WH-like_DNA-bd_sf"/>
</dbReference>
<dbReference type="PANTHER" id="PTHR44688">
    <property type="entry name" value="DNA-BINDING TRANSCRIPTIONAL ACTIVATOR DEVR_DOSR"/>
    <property type="match status" value="1"/>
</dbReference>
<dbReference type="EMBL" id="CP043506">
    <property type="protein sequence ID" value="QEO17550.1"/>
    <property type="molecule type" value="Genomic_DNA"/>
</dbReference>
<keyword evidence="2" id="KW-0238">DNA-binding</keyword>
<dbReference type="KEGG" id="acek:FLP30_07295"/>